<dbReference type="AlphaFoldDB" id="A0A9P4QND9"/>
<feature type="non-terminal residue" evidence="1">
    <location>
        <position position="1"/>
    </location>
</feature>
<dbReference type="Proteomes" id="UP000799444">
    <property type="component" value="Unassembled WGS sequence"/>
</dbReference>
<keyword evidence="2" id="KW-1185">Reference proteome</keyword>
<comment type="caution">
    <text evidence="1">The sequence shown here is derived from an EMBL/GenBank/DDBJ whole genome shotgun (WGS) entry which is preliminary data.</text>
</comment>
<dbReference type="OrthoDB" id="3860121at2759"/>
<accession>A0A9P4QND9</accession>
<protein>
    <submittedName>
        <fullName evidence="1">Uncharacterized protein</fullName>
    </submittedName>
</protein>
<evidence type="ECO:0000313" key="1">
    <source>
        <dbReference type="EMBL" id="KAF2728558.1"/>
    </source>
</evidence>
<feature type="non-terminal residue" evidence="1">
    <location>
        <position position="73"/>
    </location>
</feature>
<organism evidence="1 2">
    <name type="scientific">Polyplosphaeria fusca</name>
    <dbReference type="NCBI Taxonomy" id="682080"/>
    <lineage>
        <taxon>Eukaryota</taxon>
        <taxon>Fungi</taxon>
        <taxon>Dikarya</taxon>
        <taxon>Ascomycota</taxon>
        <taxon>Pezizomycotina</taxon>
        <taxon>Dothideomycetes</taxon>
        <taxon>Pleosporomycetidae</taxon>
        <taxon>Pleosporales</taxon>
        <taxon>Tetraplosphaeriaceae</taxon>
        <taxon>Polyplosphaeria</taxon>
    </lineage>
</organism>
<proteinExistence type="predicted"/>
<dbReference type="EMBL" id="ML996275">
    <property type="protein sequence ID" value="KAF2728558.1"/>
    <property type="molecule type" value="Genomic_DNA"/>
</dbReference>
<gene>
    <name evidence="1" type="ORF">EJ04DRAFT_392314</name>
</gene>
<evidence type="ECO:0000313" key="2">
    <source>
        <dbReference type="Proteomes" id="UP000799444"/>
    </source>
</evidence>
<reference evidence="1" key="1">
    <citation type="journal article" date="2020" name="Stud. Mycol.">
        <title>101 Dothideomycetes genomes: a test case for predicting lifestyles and emergence of pathogens.</title>
        <authorList>
            <person name="Haridas S."/>
            <person name="Albert R."/>
            <person name="Binder M."/>
            <person name="Bloem J."/>
            <person name="Labutti K."/>
            <person name="Salamov A."/>
            <person name="Andreopoulos B."/>
            <person name="Baker S."/>
            <person name="Barry K."/>
            <person name="Bills G."/>
            <person name="Bluhm B."/>
            <person name="Cannon C."/>
            <person name="Castanera R."/>
            <person name="Culley D."/>
            <person name="Daum C."/>
            <person name="Ezra D."/>
            <person name="Gonzalez J."/>
            <person name="Henrissat B."/>
            <person name="Kuo A."/>
            <person name="Liang C."/>
            <person name="Lipzen A."/>
            <person name="Lutzoni F."/>
            <person name="Magnuson J."/>
            <person name="Mondo S."/>
            <person name="Nolan M."/>
            <person name="Ohm R."/>
            <person name="Pangilinan J."/>
            <person name="Park H.-J."/>
            <person name="Ramirez L."/>
            <person name="Alfaro M."/>
            <person name="Sun H."/>
            <person name="Tritt A."/>
            <person name="Yoshinaga Y."/>
            <person name="Zwiers L.-H."/>
            <person name="Turgeon B."/>
            <person name="Goodwin S."/>
            <person name="Spatafora J."/>
            <person name="Crous P."/>
            <person name="Grigoriev I."/>
        </authorList>
    </citation>
    <scope>NUCLEOTIDE SEQUENCE</scope>
    <source>
        <strain evidence="1">CBS 125425</strain>
    </source>
</reference>
<name>A0A9P4QND9_9PLEO</name>
<sequence>QTVYLEAGTIHFVFRAAEHPTFMLGGHILRWSRIELWMEIVLNQLKFPDTSNEDLLPSGSVYVETIAGLVRDR</sequence>